<dbReference type="AlphaFoldDB" id="A0A085N5C5"/>
<dbReference type="Proteomes" id="UP000030758">
    <property type="component" value="Unassembled WGS sequence"/>
</dbReference>
<evidence type="ECO:0000313" key="1">
    <source>
        <dbReference type="EMBL" id="KFD64671.1"/>
    </source>
</evidence>
<gene>
    <name evidence="1" type="ORF">M514_23129</name>
</gene>
<dbReference type="EMBL" id="KL367552">
    <property type="protein sequence ID" value="KFD64671.1"/>
    <property type="molecule type" value="Genomic_DNA"/>
</dbReference>
<sequence length="103" mass="12220">MWRRRLRPGEDEFDKILNDIATLYRQHSAHTYIPVNTYPISYSPRTTLSSINNYMQSLTKVSRALRCTNHHYQQSNRIRRLEDSYDLAIPSAQRSDSTPTYRI</sequence>
<organism evidence="1">
    <name type="scientific">Trichuris suis</name>
    <name type="common">pig whipworm</name>
    <dbReference type="NCBI Taxonomy" id="68888"/>
    <lineage>
        <taxon>Eukaryota</taxon>
        <taxon>Metazoa</taxon>
        <taxon>Ecdysozoa</taxon>
        <taxon>Nematoda</taxon>
        <taxon>Enoplea</taxon>
        <taxon>Dorylaimia</taxon>
        <taxon>Trichinellida</taxon>
        <taxon>Trichuridae</taxon>
        <taxon>Trichuris</taxon>
    </lineage>
</organism>
<reference evidence="1" key="1">
    <citation type="journal article" date="2014" name="Nat. Genet.">
        <title>Genome and transcriptome of the porcine whipworm Trichuris suis.</title>
        <authorList>
            <person name="Jex A.R."/>
            <person name="Nejsum P."/>
            <person name="Schwarz E.M."/>
            <person name="Hu L."/>
            <person name="Young N.D."/>
            <person name="Hall R.S."/>
            <person name="Korhonen P.K."/>
            <person name="Liao S."/>
            <person name="Thamsborg S."/>
            <person name="Xia J."/>
            <person name="Xu P."/>
            <person name="Wang S."/>
            <person name="Scheerlinck J.P."/>
            <person name="Hofmann A."/>
            <person name="Sternberg P.W."/>
            <person name="Wang J."/>
            <person name="Gasser R.B."/>
        </authorList>
    </citation>
    <scope>NUCLEOTIDE SEQUENCE [LARGE SCALE GENOMIC DNA]</scope>
    <source>
        <strain evidence="1">DCEP-RM93F</strain>
    </source>
</reference>
<protein>
    <submittedName>
        <fullName evidence="1">Uncharacterized protein</fullName>
    </submittedName>
</protein>
<accession>A0A085N5C5</accession>
<proteinExistence type="predicted"/>
<name>A0A085N5C5_9BILA</name>